<organism evidence="2 3">
    <name type="scientific">Glossina pallidipes</name>
    <name type="common">Tsetse fly</name>
    <dbReference type="NCBI Taxonomy" id="7398"/>
    <lineage>
        <taxon>Eukaryota</taxon>
        <taxon>Metazoa</taxon>
        <taxon>Ecdysozoa</taxon>
        <taxon>Arthropoda</taxon>
        <taxon>Hexapoda</taxon>
        <taxon>Insecta</taxon>
        <taxon>Pterygota</taxon>
        <taxon>Neoptera</taxon>
        <taxon>Endopterygota</taxon>
        <taxon>Diptera</taxon>
        <taxon>Brachycera</taxon>
        <taxon>Muscomorpha</taxon>
        <taxon>Hippoboscoidea</taxon>
        <taxon>Glossinidae</taxon>
        <taxon>Glossina</taxon>
    </lineage>
</organism>
<proteinExistence type="predicted"/>
<sequence length="180" mass="21275">MYVFTFQTRSSGDTLFKCPRPDSNFQYLHDRYTICLTRSHHHHHHHNRNHQCVLGSEERILCVVVNGSLLWVILDVILICKHFRTLECFTVVIDVSSQFCKNEYLVECNNNCYIQSDFHPLPTGINLFIQTHLPTVKAYFVLFFIFVEFCVLYVKVKTTTTQNCNENKQQRQQQQQQQQG</sequence>
<evidence type="ECO:0000256" key="1">
    <source>
        <dbReference type="SAM" id="Phobius"/>
    </source>
</evidence>
<reference evidence="2" key="2">
    <citation type="submission" date="2020-05" db="UniProtKB">
        <authorList>
            <consortium name="EnsemblMetazoa"/>
        </authorList>
    </citation>
    <scope>IDENTIFICATION</scope>
    <source>
        <strain evidence="2">IAEA</strain>
    </source>
</reference>
<dbReference type="EnsemblMetazoa" id="GPAI032290-RA">
    <property type="protein sequence ID" value="GPAI032290-PA"/>
    <property type="gene ID" value="GPAI032290"/>
</dbReference>
<protein>
    <submittedName>
        <fullName evidence="2">Uncharacterized protein</fullName>
    </submittedName>
</protein>
<dbReference type="VEuPathDB" id="VectorBase:GPAI032290"/>
<accession>A0A1B0A2A7</accession>
<keyword evidence="1" id="KW-0812">Transmembrane</keyword>
<evidence type="ECO:0000313" key="3">
    <source>
        <dbReference type="Proteomes" id="UP000092445"/>
    </source>
</evidence>
<keyword evidence="1" id="KW-1133">Transmembrane helix</keyword>
<keyword evidence="3" id="KW-1185">Reference proteome</keyword>
<feature type="transmembrane region" description="Helical" evidence="1">
    <location>
        <begin position="138"/>
        <end position="156"/>
    </location>
</feature>
<keyword evidence="1" id="KW-0472">Membrane</keyword>
<name>A0A1B0A2A7_GLOPL</name>
<reference evidence="3" key="1">
    <citation type="submission" date="2014-03" db="EMBL/GenBank/DDBJ databases">
        <authorList>
            <person name="Aksoy S."/>
            <person name="Warren W."/>
            <person name="Wilson R.K."/>
        </authorList>
    </citation>
    <scope>NUCLEOTIDE SEQUENCE [LARGE SCALE GENOMIC DNA]</scope>
    <source>
        <strain evidence="3">IAEA</strain>
    </source>
</reference>
<dbReference type="AlphaFoldDB" id="A0A1B0A2A7"/>
<dbReference type="Proteomes" id="UP000092445">
    <property type="component" value="Unassembled WGS sequence"/>
</dbReference>
<evidence type="ECO:0000313" key="2">
    <source>
        <dbReference type="EnsemblMetazoa" id="GPAI032290-PA"/>
    </source>
</evidence>